<feature type="transmembrane region" description="Helical" evidence="8">
    <location>
        <begin position="67"/>
        <end position="89"/>
    </location>
</feature>
<feature type="transmembrane region" description="Helical" evidence="8">
    <location>
        <begin position="216"/>
        <end position="235"/>
    </location>
</feature>
<evidence type="ECO:0000256" key="8">
    <source>
        <dbReference type="SAM" id="Phobius"/>
    </source>
</evidence>
<feature type="domain" description="Major facilitator superfamily (MFS) profile" evidence="9">
    <location>
        <begin position="30"/>
        <end position="512"/>
    </location>
</feature>
<feature type="transmembrane region" description="Helical" evidence="8">
    <location>
        <begin position="316"/>
        <end position="338"/>
    </location>
</feature>
<evidence type="ECO:0000256" key="7">
    <source>
        <dbReference type="ARBA" id="ARBA00023136"/>
    </source>
</evidence>
<keyword evidence="4" id="KW-1003">Cell membrane</keyword>
<feature type="transmembrane region" description="Helical" evidence="8">
    <location>
        <begin position="490"/>
        <end position="507"/>
    </location>
</feature>
<comment type="caution">
    <text evidence="10">The sequence shown here is derived from an EMBL/GenBank/DDBJ whole genome shotgun (WGS) entry which is preliminary data.</text>
</comment>
<keyword evidence="7 8" id="KW-0472">Membrane</keyword>
<keyword evidence="3" id="KW-0813">Transport</keyword>
<dbReference type="EMBL" id="JBHRTQ010000007">
    <property type="protein sequence ID" value="MFC3173823.1"/>
    <property type="molecule type" value="Genomic_DNA"/>
</dbReference>
<dbReference type="InterPro" id="IPR020846">
    <property type="entry name" value="MFS_dom"/>
</dbReference>
<comment type="subcellular location">
    <subcellularLocation>
        <location evidence="1">Cell membrane</location>
        <topology evidence="1">Multi-pass membrane protein</topology>
    </subcellularLocation>
</comment>
<feature type="transmembrane region" description="Helical" evidence="8">
    <location>
        <begin position="383"/>
        <end position="404"/>
    </location>
</feature>
<evidence type="ECO:0000256" key="4">
    <source>
        <dbReference type="ARBA" id="ARBA00022475"/>
    </source>
</evidence>
<evidence type="ECO:0000256" key="1">
    <source>
        <dbReference type="ARBA" id="ARBA00004651"/>
    </source>
</evidence>
<evidence type="ECO:0000313" key="11">
    <source>
        <dbReference type="Proteomes" id="UP001595604"/>
    </source>
</evidence>
<dbReference type="Pfam" id="PF07690">
    <property type="entry name" value="MFS_1"/>
    <property type="match status" value="1"/>
</dbReference>
<evidence type="ECO:0000313" key="10">
    <source>
        <dbReference type="EMBL" id="MFC3173823.1"/>
    </source>
</evidence>
<name>A0ABV7IMB4_9SPHN</name>
<accession>A0ABV7IMB4</accession>
<feature type="transmembrane region" description="Helical" evidence="8">
    <location>
        <begin position="287"/>
        <end position="310"/>
    </location>
</feature>
<dbReference type="PANTHER" id="PTHR42718">
    <property type="entry name" value="MAJOR FACILITATOR SUPERFAMILY MULTIDRUG TRANSPORTER MFSC"/>
    <property type="match status" value="1"/>
</dbReference>
<feature type="transmembrane region" description="Helical" evidence="8">
    <location>
        <begin position="350"/>
        <end position="371"/>
    </location>
</feature>
<feature type="transmembrane region" description="Helical" evidence="8">
    <location>
        <begin position="411"/>
        <end position="432"/>
    </location>
</feature>
<dbReference type="CDD" id="cd17503">
    <property type="entry name" value="MFS_LmrB_MDR_like"/>
    <property type="match status" value="1"/>
</dbReference>
<evidence type="ECO:0000256" key="6">
    <source>
        <dbReference type="ARBA" id="ARBA00022989"/>
    </source>
</evidence>
<gene>
    <name evidence="10" type="ORF">ACFOD9_06120</name>
</gene>
<dbReference type="Gene3D" id="1.20.1720.10">
    <property type="entry name" value="Multidrug resistance protein D"/>
    <property type="match status" value="2"/>
</dbReference>
<sequence length="520" mass="55869">MANAATAQPGEPGSGPAQPVMLSSRAQVVAGMVMALSNFMVILDLTVANVSLPHISGDLGITLDQGAWVITSYAVAEAICVPLTGWLAARFGTVRVFIVAMLAFGAFSLVCGLSRSLGVLVMARIGQGLCGAPIMPITQALMLRVFPPERRAKAMVGWSMTVLLGPALGPIVGGYISDNFSWQWIFLINVPIAIGCTVVGGMVLRPVETRTERMPIDAVGLGLLVFWIGCLQIMLDIGRDHDWFGDWRIVALAVGAGIGFVAFVIWELTDDHPIVDLRIFRHRGFAVGVVALAVMFGAYFSSVVVLPQWLQSSQGYSAQTAGLVTAWTAMTSILTAVFMPRIVDKVDLRLLISIGTVWFVIQCFNRSGWVTGMDFWSLSRPQIIQGFGMSFFIMPLTQMALGAVEPREVAAAAGLQNFLRTIAVAVATSLILTDWGNEQRIKHNGFADTLNPDATVHTLSGVGFSPEMVRGYVNNLVDEQALTLAMDHTFMLSGIAGLLALGLVWLAPRPRPLVAMQAGH</sequence>
<keyword evidence="6 8" id="KW-1133">Transmembrane helix</keyword>
<organism evidence="10 11">
    <name type="scientific">Novosphingobium bradum</name>
    <dbReference type="NCBI Taxonomy" id="1737444"/>
    <lineage>
        <taxon>Bacteria</taxon>
        <taxon>Pseudomonadati</taxon>
        <taxon>Pseudomonadota</taxon>
        <taxon>Alphaproteobacteria</taxon>
        <taxon>Sphingomonadales</taxon>
        <taxon>Sphingomonadaceae</taxon>
        <taxon>Novosphingobium</taxon>
    </lineage>
</organism>
<evidence type="ECO:0000256" key="2">
    <source>
        <dbReference type="ARBA" id="ARBA00008537"/>
    </source>
</evidence>
<dbReference type="PANTHER" id="PTHR42718:SF9">
    <property type="entry name" value="MAJOR FACILITATOR SUPERFAMILY MULTIDRUG TRANSPORTER MFSC"/>
    <property type="match status" value="1"/>
</dbReference>
<feature type="transmembrane region" description="Helical" evidence="8">
    <location>
        <begin position="28"/>
        <end position="47"/>
    </location>
</feature>
<proteinExistence type="inferred from homology"/>
<dbReference type="InterPro" id="IPR011701">
    <property type="entry name" value="MFS"/>
</dbReference>
<dbReference type="InterPro" id="IPR036259">
    <property type="entry name" value="MFS_trans_sf"/>
</dbReference>
<evidence type="ECO:0000256" key="3">
    <source>
        <dbReference type="ARBA" id="ARBA00022448"/>
    </source>
</evidence>
<dbReference type="PROSITE" id="PS50850">
    <property type="entry name" value="MFS"/>
    <property type="match status" value="1"/>
</dbReference>
<dbReference type="InterPro" id="IPR004638">
    <property type="entry name" value="EmrB-like"/>
</dbReference>
<comment type="similarity">
    <text evidence="2">Belongs to the major facilitator superfamily. EmrB family.</text>
</comment>
<keyword evidence="11" id="KW-1185">Reference proteome</keyword>
<evidence type="ECO:0000259" key="9">
    <source>
        <dbReference type="PROSITE" id="PS50850"/>
    </source>
</evidence>
<feature type="transmembrane region" description="Helical" evidence="8">
    <location>
        <begin position="247"/>
        <end position="266"/>
    </location>
</feature>
<evidence type="ECO:0000256" key="5">
    <source>
        <dbReference type="ARBA" id="ARBA00022692"/>
    </source>
</evidence>
<reference evidence="11" key="1">
    <citation type="journal article" date="2019" name="Int. J. Syst. Evol. Microbiol.">
        <title>The Global Catalogue of Microorganisms (GCM) 10K type strain sequencing project: providing services to taxonomists for standard genome sequencing and annotation.</title>
        <authorList>
            <consortium name="The Broad Institute Genomics Platform"/>
            <consortium name="The Broad Institute Genome Sequencing Center for Infectious Disease"/>
            <person name="Wu L."/>
            <person name="Ma J."/>
        </authorList>
    </citation>
    <scope>NUCLEOTIDE SEQUENCE [LARGE SCALE GENOMIC DNA]</scope>
    <source>
        <strain evidence="11">KCTC 42984</strain>
    </source>
</reference>
<keyword evidence="5 8" id="KW-0812">Transmembrane</keyword>
<feature type="transmembrane region" description="Helical" evidence="8">
    <location>
        <begin position="121"/>
        <end position="143"/>
    </location>
</feature>
<dbReference type="NCBIfam" id="TIGR00711">
    <property type="entry name" value="efflux_EmrB"/>
    <property type="match status" value="1"/>
</dbReference>
<feature type="transmembrane region" description="Helical" evidence="8">
    <location>
        <begin position="155"/>
        <end position="176"/>
    </location>
</feature>
<feature type="transmembrane region" description="Helical" evidence="8">
    <location>
        <begin position="182"/>
        <end position="204"/>
    </location>
</feature>
<feature type="transmembrane region" description="Helical" evidence="8">
    <location>
        <begin position="96"/>
        <end position="115"/>
    </location>
</feature>
<protein>
    <submittedName>
        <fullName evidence="10">DHA2 family efflux MFS transporter permease subunit</fullName>
    </submittedName>
</protein>
<dbReference type="SUPFAM" id="SSF103473">
    <property type="entry name" value="MFS general substrate transporter"/>
    <property type="match status" value="1"/>
</dbReference>
<dbReference type="Proteomes" id="UP001595604">
    <property type="component" value="Unassembled WGS sequence"/>
</dbReference>